<protein>
    <recommendedName>
        <fullName evidence="3">C2H2-type domain-containing protein</fullName>
    </recommendedName>
</protein>
<reference evidence="4 5" key="1">
    <citation type="submission" date="2019-03" db="EMBL/GenBank/DDBJ databases">
        <title>Sequencing 25 genomes of Wallemia mellicola.</title>
        <authorList>
            <person name="Gostincar C."/>
        </authorList>
    </citation>
    <scope>NUCLEOTIDE SEQUENCE [LARGE SCALE GENOMIC DNA]</scope>
    <source>
        <strain evidence="4 5">EXF-6152</strain>
    </source>
</reference>
<evidence type="ECO:0000259" key="3">
    <source>
        <dbReference type="PROSITE" id="PS50157"/>
    </source>
</evidence>
<dbReference type="GO" id="GO:0008270">
    <property type="term" value="F:zinc ion binding"/>
    <property type="evidence" value="ECO:0007669"/>
    <property type="project" value="UniProtKB-KW"/>
</dbReference>
<feature type="compositionally biased region" description="Polar residues" evidence="2">
    <location>
        <begin position="263"/>
        <end position="273"/>
    </location>
</feature>
<feature type="compositionally biased region" description="Low complexity" evidence="2">
    <location>
        <begin position="211"/>
        <end position="223"/>
    </location>
</feature>
<accession>A0A4T0MDW6</accession>
<feature type="compositionally biased region" description="Polar residues" evidence="2">
    <location>
        <begin position="45"/>
        <end position="54"/>
    </location>
</feature>
<feature type="region of interest" description="Disordered" evidence="2">
    <location>
        <begin position="45"/>
        <end position="65"/>
    </location>
</feature>
<proteinExistence type="predicted"/>
<gene>
    <name evidence="4" type="ORF">E3Q22_01257</name>
</gene>
<evidence type="ECO:0000313" key="4">
    <source>
        <dbReference type="EMBL" id="TIB81284.1"/>
    </source>
</evidence>
<name>A0A4T0MDW6_9BASI</name>
<dbReference type="InterPro" id="IPR013087">
    <property type="entry name" value="Znf_C2H2_type"/>
</dbReference>
<dbReference type="AlphaFoldDB" id="A0A4T0MDW6"/>
<keyword evidence="1" id="KW-0863">Zinc-finger</keyword>
<dbReference type="Proteomes" id="UP000310685">
    <property type="component" value="Unassembled WGS sequence"/>
</dbReference>
<keyword evidence="1" id="KW-0479">Metal-binding</keyword>
<keyword evidence="1" id="KW-0862">Zinc</keyword>
<dbReference type="PROSITE" id="PS50157">
    <property type="entry name" value="ZINC_FINGER_C2H2_2"/>
    <property type="match status" value="1"/>
</dbReference>
<feature type="compositionally biased region" description="Low complexity" evidence="2">
    <location>
        <begin position="193"/>
        <end position="204"/>
    </location>
</feature>
<dbReference type="EMBL" id="SPRC01000009">
    <property type="protein sequence ID" value="TIB81284.1"/>
    <property type="molecule type" value="Genomic_DNA"/>
</dbReference>
<evidence type="ECO:0000256" key="2">
    <source>
        <dbReference type="SAM" id="MobiDB-lite"/>
    </source>
</evidence>
<comment type="caution">
    <text evidence="4">The sequence shown here is derived from an EMBL/GenBank/DDBJ whole genome shotgun (WGS) entry which is preliminary data.</text>
</comment>
<evidence type="ECO:0000313" key="5">
    <source>
        <dbReference type="Proteomes" id="UP000310685"/>
    </source>
</evidence>
<evidence type="ECO:0000256" key="1">
    <source>
        <dbReference type="PROSITE-ProRule" id="PRU00042"/>
    </source>
</evidence>
<sequence length="438" mass="49075">MTSINPLDEFEKFSYNAGEDDLKSDFQLIDDPLWCIRDNKEVNNKSIKSDTPTNLGDLDKSPLEQSNEFQPQHHLTNLFSKNWNELQTVSPQQVSLDWTPAQTTSDFPKTTKNTSSPATAALANFNNNDNYDNYDNFKPLFQPTDVTQQKPDLRAFNSSSGSSDEEVNLPSIQPTEPRPAATIAPEAPKAPIKGSKTTAPSKPSTSKDKNVNINTNANANANALKGQPTTTHKRAHAETHSHSHHRTPSQPKEITPPDDNDHYSPSTSPNYQSSEEEDDDNYTSQPTRQRRRRGPAKQTSKSESVGKIHPPNDHMPYPYEVTSQGLTRCTYTSPIQPFNRCRTLFHRPYDLARHMETIHSRDEAQLVKKGEITMDQITIPGLAKALEEAEKDPKKAEKLIAVQEWKCDGKGGCGGTFSRKDALIRHRRLRGHGVPKQT</sequence>
<feature type="compositionally biased region" description="Polar residues" evidence="2">
    <location>
        <begin position="152"/>
        <end position="162"/>
    </location>
</feature>
<feature type="region of interest" description="Disordered" evidence="2">
    <location>
        <begin position="152"/>
        <end position="315"/>
    </location>
</feature>
<dbReference type="Pfam" id="PF00096">
    <property type="entry name" value="zf-C2H2"/>
    <property type="match status" value="1"/>
</dbReference>
<feature type="domain" description="C2H2-type" evidence="3">
    <location>
        <begin position="405"/>
        <end position="437"/>
    </location>
</feature>
<organism evidence="4 5">
    <name type="scientific">Wallemia mellicola</name>
    <dbReference type="NCBI Taxonomy" id="1708541"/>
    <lineage>
        <taxon>Eukaryota</taxon>
        <taxon>Fungi</taxon>
        <taxon>Dikarya</taxon>
        <taxon>Basidiomycota</taxon>
        <taxon>Wallemiomycotina</taxon>
        <taxon>Wallemiomycetes</taxon>
        <taxon>Wallemiales</taxon>
        <taxon>Wallemiaceae</taxon>
        <taxon>Wallemia</taxon>
    </lineage>
</organism>